<proteinExistence type="predicted"/>
<dbReference type="Proteomes" id="UP000254084">
    <property type="component" value="Unassembled WGS sequence"/>
</dbReference>
<dbReference type="RefSeq" id="WP_139803316.1">
    <property type="nucleotide sequence ID" value="NZ_UGUW01000001.1"/>
</dbReference>
<evidence type="ECO:0000313" key="2">
    <source>
        <dbReference type="Proteomes" id="UP000254084"/>
    </source>
</evidence>
<protein>
    <submittedName>
        <fullName evidence="1">Uncharacterized protein</fullName>
    </submittedName>
</protein>
<evidence type="ECO:0000313" key="1">
    <source>
        <dbReference type="EMBL" id="SUD57931.1"/>
    </source>
</evidence>
<dbReference type="AlphaFoldDB" id="A0A379K1J4"/>
<dbReference type="EMBL" id="UGUW01000001">
    <property type="protein sequence ID" value="SUD57931.1"/>
    <property type="molecule type" value="Genomic_DNA"/>
</dbReference>
<gene>
    <name evidence="1" type="ORF">NCTC10860_00134</name>
</gene>
<accession>A0A379K1J4</accession>
<organism evidence="1 2">
    <name type="scientific">Ectopseudomonas oleovorans</name>
    <name type="common">Pseudomonas oleovorans</name>
    <dbReference type="NCBI Taxonomy" id="301"/>
    <lineage>
        <taxon>Bacteria</taxon>
        <taxon>Pseudomonadati</taxon>
        <taxon>Pseudomonadota</taxon>
        <taxon>Gammaproteobacteria</taxon>
        <taxon>Pseudomonadales</taxon>
        <taxon>Pseudomonadaceae</taxon>
        <taxon>Ectopseudomonas</taxon>
    </lineage>
</organism>
<name>A0A379K1J4_ECTOL</name>
<sequence length="81" mass="8698">MATTDRIKAVGIPPEAMLHVTQLCNSVRLATDPVELREATAQANGFVVGLRVGGGISKQQEKQLFELLDDLAAHTKAQQVT</sequence>
<reference evidence="1 2" key="1">
    <citation type="submission" date="2018-06" db="EMBL/GenBank/DDBJ databases">
        <authorList>
            <consortium name="Pathogen Informatics"/>
            <person name="Doyle S."/>
        </authorList>
    </citation>
    <scope>NUCLEOTIDE SEQUENCE [LARGE SCALE GENOMIC DNA]</scope>
    <source>
        <strain evidence="1 2">NCTC10860</strain>
    </source>
</reference>